<dbReference type="GO" id="GO:0005524">
    <property type="term" value="F:ATP binding"/>
    <property type="evidence" value="ECO:0007669"/>
    <property type="project" value="UniProtKB-UniRule"/>
</dbReference>
<dbReference type="PANTHER" id="PTHR43527">
    <property type="entry name" value="4-DIPHOSPHOCYTIDYL-2-C-METHYL-D-ERYTHRITOL KINASE, CHLOROPLASTIC"/>
    <property type="match status" value="1"/>
</dbReference>
<keyword evidence="6 10" id="KW-0418">Kinase</keyword>
<dbReference type="PANTHER" id="PTHR43527:SF2">
    <property type="entry name" value="4-DIPHOSPHOCYTIDYL-2-C-METHYL-D-ERYTHRITOL KINASE, CHLOROPLASTIC"/>
    <property type="match status" value="1"/>
</dbReference>
<dbReference type="GO" id="GO:0050515">
    <property type="term" value="F:4-(cytidine 5'-diphospho)-2-C-methyl-D-erythritol kinase activity"/>
    <property type="evidence" value="ECO:0007669"/>
    <property type="project" value="UniProtKB-UniRule"/>
</dbReference>
<protein>
    <recommendedName>
        <fullName evidence="3 10">4-diphosphocytidyl-2-C-methyl-D-erythritol kinase</fullName>
        <shortName evidence="10">CMK</shortName>
        <ecNumber evidence="2 10">2.7.1.148</ecNumber>
    </recommendedName>
    <alternativeName>
        <fullName evidence="9 10">4-(cytidine-5'-diphospho)-2-C-methyl-D-erythritol kinase</fullName>
    </alternativeName>
</protein>
<proteinExistence type="inferred from homology"/>
<dbReference type="Gene3D" id="3.30.230.10">
    <property type="match status" value="1"/>
</dbReference>
<dbReference type="InterPro" id="IPR036554">
    <property type="entry name" value="GHMP_kinase_C_sf"/>
</dbReference>
<dbReference type="Pfam" id="PF08544">
    <property type="entry name" value="GHMP_kinases_C"/>
    <property type="match status" value="1"/>
</dbReference>
<feature type="binding site" evidence="10">
    <location>
        <begin position="106"/>
        <end position="116"/>
    </location>
    <ligand>
        <name>ATP</name>
        <dbReference type="ChEBI" id="CHEBI:30616"/>
    </ligand>
</feature>
<evidence type="ECO:0000256" key="2">
    <source>
        <dbReference type="ARBA" id="ARBA00012052"/>
    </source>
</evidence>
<evidence type="ECO:0000256" key="3">
    <source>
        <dbReference type="ARBA" id="ARBA00017473"/>
    </source>
</evidence>
<evidence type="ECO:0000256" key="10">
    <source>
        <dbReference type="HAMAP-Rule" id="MF_00061"/>
    </source>
</evidence>
<dbReference type="GO" id="GO:0016114">
    <property type="term" value="P:terpenoid biosynthetic process"/>
    <property type="evidence" value="ECO:0007669"/>
    <property type="project" value="UniProtKB-UniRule"/>
</dbReference>
<dbReference type="SUPFAM" id="SSF55060">
    <property type="entry name" value="GHMP Kinase, C-terminal domain"/>
    <property type="match status" value="1"/>
</dbReference>
<evidence type="ECO:0000256" key="8">
    <source>
        <dbReference type="ARBA" id="ARBA00023229"/>
    </source>
</evidence>
<evidence type="ECO:0000256" key="6">
    <source>
        <dbReference type="ARBA" id="ARBA00022777"/>
    </source>
</evidence>
<comment type="pathway">
    <text evidence="10">Isoprenoid biosynthesis; isopentenyl diphosphate biosynthesis via DXP pathway; isopentenyl diphosphate from 1-deoxy-D-xylulose 5-phosphate: step 3/6.</text>
</comment>
<evidence type="ECO:0000256" key="4">
    <source>
        <dbReference type="ARBA" id="ARBA00022679"/>
    </source>
</evidence>
<dbReference type="UniPathway" id="UPA00056">
    <property type="reaction ID" value="UER00094"/>
</dbReference>
<dbReference type="EMBL" id="CP003123">
    <property type="protein sequence ID" value="AGF74232.1"/>
    <property type="molecule type" value="Genomic_DNA"/>
</dbReference>
<keyword evidence="8 10" id="KW-0414">Isoprene biosynthesis</keyword>
<reference evidence="13 14" key="1">
    <citation type="journal article" date="2013" name="PLoS Genet.">
        <title>A gene transfer agent and a dynamic repertoire of secretion systems hold the keys to the explosive radiation of the emerging pathogen Bartonella.</title>
        <authorList>
            <person name="Guy L."/>
            <person name="Nystedt B."/>
            <person name="Toft C."/>
            <person name="Zaremba-Niedzwiedzka K."/>
            <person name="Berglund E.C."/>
            <person name="Granberg F."/>
            <person name="Naslund K."/>
            <person name="Eriksson A.S."/>
            <person name="Andersson S.G."/>
        </authorList>
    </citation>
    <scope>NUCLEOTIDE SEQUENCE [LARGE SCALE GENOMIC DNA]</scope>
    <source>
        <strain evidence="13 14">Aust/NH1</strain>
    </source>
</reference>
<comment type="similarity">
    <text evidence="1 10">Belongs to the GHMP kinase family. IspE subfamily.</text>
</comment>
<evidence type="ECO:0000256" key="7">
    <source>
        <dbReference type="ARBA" id="ARBA00022840"/>
    </source>
</evidence>
<evidence type="ECO:0000256" key="5">
    <source>
        <dbReference type="ARBA" id="ARBA00022741"/>
    </source>
</evidence>
<dbReference type="Pfam" id="PF00288">
    <property type="entry name" value="GHMP_kinases_N"/>
    <property type="match status" value="1"/>
</dbReference>
<dbReference type="InterPro" id="IPR020568">
    <property type="entry name" value="Ribosomal_Su5_D2-typ_SF"/>
</dbReference>
<dbReference type="InterPro" id="IPR006204">
    <property type="entry name" value="GHMP_kinase_N_dom"/>
</dbReference>
<dbReference type="InterPro" id="IPR013750">
    <property type="entry name" value="GHMP_kinase_C_dom"/>
</dbReference>
<organism evidence="13 14">
    <name type="scientific">Bartonella australis (strain Aust/NH1)</name>
    <dbReference type="NCBI Taxonomy" id="1094489"/>
    <lineage>
        <taxon>Bacteria</taxon>
        <taxon>Pseudomonadati</taxon>
        <taxon>Pseudomonadota</taxon>
        <taxon>Alphaproteobacteria</taxon>
        <taxon>Hyphomicrobiales</taxon>
        <taxon>Bartonellaceae</taxon>
        <taxon>Bartonella</taxon>
    </lineage>
</organism>
<dbReference type="HAMAP" id="MF_00061">
    <property type="entry name" value="IspE"/>
    <property type="match status" value="1"/>
</dbReference>
<dbReference type="RefSeq" id="WP_015397740.1">
    <property type="nucleotide sequence ID" value="NC_020300.1"/>
</dbReference>
<dbReference type="OrthoDB" id="9809438at2"/>
<dbReference type="AlphaFoldDB" id="M1NXM6"/>
<evidence type="ECO:0000259" key="12">
    <source>
        <dbReference type="Pfam" id="PF08544"/>
    </source>
</evidence>
<dbReference type="KEGG" id="baus:BAnh1_03490"/>
<feature type="active site" evidence="10">
    <location>
        <position position="148"/>
    </location>
</feature>
<sequence length="306" mass="33731">MTPDLKILLKGCSYMFTPIKLNLALHVVGRRSDGYHLLESLVYFSLDGDCLGYIPWERDRFILAGPFAGGIVSDSNNLVIRARNFMRETFPENAKPTFFHLTKTLPISSGVGGGSGDAAGVLNILRREWNLDCSCEKLAKMSLSLGADVPMCLVALEYQQPLFVKGIGHDIMRLQEACSIAMVLVNHGQKIATQVVFNALENRKNPHLKIDLTALKTVHSLVEALQETRNDLFTTALKIAPQLSDVLYALDESGSLFSRMSGSGATCFGIFKNLKEAQKAACFIKSVNPHWFVKPIVTVGRPQLTM</sequence>
<accession>M1NXM6</accession>
<dbReference type="EC" id="2.7.1.148" evidence="2 10"/>
<dbReference type="eggNOG" id="COG1947">
    <property type="taxonomic scope" value="Bacteria"/>
</dbReference>
<keyword evidence="7 10" id="KW-0067">ATP-binding</keyword>
<keyword evidence="14" id="KW-1185">Reference proteome</keyword>
<dbReference type="InterPro" id="IPR014721">
    <property type="entry name" value="Ribsml_uS5_D2-typ_fold_subgr"/>
</dbReference>
<name>M1NXM6_BARAA</name>
<feature type="active site" evidence="10">
    <location>
        <position position="20"/>
    </location>
</feature>
<keyword evidence="4 10" id="KW-0808">Transferase</keyword>
<evidence type="ECO:0000256" key="1">
    <source>
        <dbReference type="ARBA" id="ARBA00009684"/>
    </source>
</evidence>
<evidence type="ECO:0000256" key="9">
    <source>
        <dbReference type="ARBA" id="ARBA00032554"/>
    </source>
</evidence>
<dbReference type="HOGENOM" id="CLU_053057_1_0_5"/>
<dbReference type="Proteomes" id="UP000011729">
    <property type="component" value="Chromosome"/>
</dbReference>
<keyword evidence="5 10" id="KW-0547">Nucleotide-binding</keyword>
<dbReference type="PIRSF" id="PIRSF010376">
    <property type="entry name" value="IspE"/>
    <property type="match status" value="1"/>
</dbReference>
<dbReference type="NCBIfam" id="NF011202">
    <property type="entry name" value="PRK14608.1"/>
    <property type="match status" value="1"/>
</dbReference>
<dbReference type="Gene3D" id="3.30.70.890">
    <property type="entry name" value="GHMP kinase, C-terminal domain"/>
    <property type="match status" value="1"/>
</dbReference>
<dbReference type="InterPro" id="IPR004424">
    <property type="entry name" value="IspE"/>
</dbReference>
<dbReference type="STRING" id="1094489.BAnh1_03490"/>
<comment type="function">
    <text evidence="10">Catalyzes the phosphorylation of the position 2 hydroxy group of 4-diphosphocytidyl-2C-methyl-D-erythritol.</text>
</comment>
<evidence type="ECO:0000259" key="11">
    <source>
        <dbReference type="Pfam" id="PF00288"/>
    </source>
</evidence>
<gene>
    <name evidence="10 13" type="primary">ispE</name>
    <name evidence="13" type="ordered locus">BAnh1_03490</name>
</gene>
<dbReference type="NCBIfam" id="TIGR00154">
    <property type="entry name" value="ispE"/>
    <property type="match status" value="1"/>
</dbReference>
<dbReference type="GO" id="GO:0019288">
    <property type="term" value="P:isopentenyl diphosphate biosynthetic process, methylerythritol 4-phosphate pathway"/>
    <property type="evidence" value="ECO:0007669"/>
    <property type="project" value="UniProtKB-UniRule"/>
</dbReference>
<evidence type="ECO:0000313" key="14">
    <source>
        <dbReference type="Proteomes" id="UP000011729"/>
    </source>
</evidence>
<dbReference type="SUPFAM" id="SSF54211">
    <property type="entry name" value="Ribosomal protein S5 domain 2-like"/>
    <property type="match status" value="1"/>
</dbReference>
<dbReference type="PATRIC" id="fig|1094489.3.peg.433"/>
<feature type="domain" description="GHMP kinase C-terminal" evidence="12">
    <location>
        <begin position="217"/>
        <end position="287"/>
    </location>
</feature>
<evidence type="ECO:0000313" key="13">
    <source>
        <dbReference type="EMBL" id="AGF74232.1"/>
    </source>
</evidence>
<comment type="catalytic activity">
    <reaction evidence="10">
        <text>4-CDP-2-C-methyl-D-erythritol + ATP = 4-CDP-2-C-methyl-D-erythritol 2-phosphate + ADP + H(+)</text>
        <dbReference type="Rhea" id="RHEA:18437"/>
        <dbReference type="ChEBI" id="CHEBI:15378"/>
        <dbReference type="ChEBI" id="CHEBI:30616"/>
        <dbReference type="ChEBI" id="CHEBI:57823"/>
        <dbReference type="ChEBI" id="CHEBI:57919"/>
        <dbReference type="ChEBI" id="CHEBI:456216"/>
        <dbReference type="EC" id="2.7.1.148"/>
    </reaction>
</comment>
<feature type="domain" description="GHMP kinase N-terminal" evidence="11">
    <location>
        <begin position="77"/>
        <end position="153"/>
    </location>
</feature>